<proteinExistence type="predicted"/>
<accession>A0AAD3HGX6</accession>
<dbReference type="Proteomes" id="UP001054857">
    <property type="component" value="Unassembled WGS sequence"/>
</dbReference>
<feature type="compositionally biased region" description="Gly residues" evidence="1">
    <location>
        <begin position="153"/>
        <end position="171"/>
    </location>
</feature>
<dbReference type="EMBL" id="BMAR01000001">
    <property type="protein sequence ID" value="GFR40218.1"/>
    <property type="molecule type" value="Genomic_DNA"/>
</dbReference>
<dbReference type="AlphaFoldDB" id="A0AAD3HGX6"/>
<name>A0AAD3HGX6_9CHLO</name>
<sequence length="171" mass="16718">LRVAVQRRLDKSLTQLKGMVAAVKKSADADAAAAGTSAAGAASSDEESAEPSAAAAAAGGGVLEPKLRSYLNLYRKLYPVEEEEAVLGELATQSGVDVAVLRRAASQGRPGGQRKRPAGSKAAAAVATSDEVLRQQASSIAAEVQRGLTAGVPGAGGGGAAPAGAGRGAGG</sequence>
<comment type="caution">
    <text evidence="2">The sequence shown here is derived from an EMBL/GenBank/DDBJ whole genome shotgun (WGS) entry which is preliminary data.</text>
</comment>
<feature type="region of interest" description="Disordered" evidence="1">
    <location>
        <begin position="150"/>
        <end position="171"/>
    </location>
</feature>
<protein>
    <submittedName>
        <fullName evidence="2">Uncharacterized protein</fullName>
    </submittedName>
</protein>
<feature type="non-terminal residue" evidence="2">
    <location>
        <position position="171"/>
    </location>
</feature>
<evidence type="ECO:0000313" key="3">
    <source>
        <dbReference type="Proteomes" id="UP001054857"/>
    </source>
</evidence>
<feature type="non-terminal residue" evidence="2">
    <location>
        <position position="1"/>
    </location>
</feature>
<feature type="compositionally biased region" description="Low complexity" evidence="1">
    <location>
        <begin position="33"/>
        <end position="43"/>
    </location>
</feature>
<evidence type="ECO:0000313" key="2">
    <source>
        <dbReference type="EMBL" id="GFR40218.1"/>
    </source>
</evidence>
<reference evidence="2 3" key="1">
    <citation type="journal article" date="2021" name="Sci. Rep.">
        <title>Genome sequencing of the multicellular alga Astrephomene provides insights into convergent evolution of germ-soma differentiation.</title>
        <authorList>
            <person name="Yamashita S."/>
            <person name="Yamamoto K."/>
            <person name="Matsuzaki R."/>
            <person name="Suzuki S."/>
            <person name="Yamaguchi H."/>
            <person name="Hirooka S."/>
            <person name="Minakuchi Y."/>
            <person name="Miyagishima S."/>
            <person name="Kawachi M."/>
            <person name="Toyoda A."/>
            <person name="Nozaki H."/>
        </authorList>
    </citation>
    <scope>NUCLEOTIDE SEQUENCE [LARGE SCALE GENOMIC DNA]</scope>
    <source>
        <strain evidence="2 3">NIES-4017</strain>
    </source>
</reference>
<feature type="region of interest" description="Disordered" evidence="1">
    <location>
        <begin position="102"/>
        <end position="123"/>
    </location>
</feature>
<gene>
    <name evidence="2" type="ORF">Agub_g784</name>
</gene>
<feature type="region of interest" description="Disordered" evidence="1">
    <location>
        <begin position="33"/>
        <end position="59"/>
    </location>
</feature>
<organism evidence="2 3">
    <name type="scientific">Astrephomene gubernaculifera</name>
    <dbReference type="NCBI Taxonomy" id="47775"/>
    <lineage>
        <taxon>Eukaryota</taxon>
        <taxon>Viridiplantae</taxon>
        <taxon>Chlorophyta</taxon>
        <taxon>core chlorophytes</taxon>
        <taxon>Chlorophyceae</taxon>
        <taxon>CS clade</taxon>
        <taxon>Chlamydomonadales</taxon>
        <taxon>Astrephomenaceae</taxon>
        <taxon>Astrephomene</taxon>
    </lineage>
</organism>
<keyword evidence="3" id="KW-1185">Reference proteome</keyword>
<evidence type="ECO:0000256" key="1">
    <source>
        <dbReference type="SAM" id="MobiDB-lite"/>
    </source>
</evidence>